<organism evidence="2 3">
    <name type="scientific">Diaporthe helianthi</name>
    <dbReference type="NCBI Taxonomy" id="158607"/>
    <lineage>
        <taxon>Eukaryota</taxon>
        <taxon>Fungi</taxon>
        <taxon>Dikarya</taxon>
        <taxon>Ascomycota</taxon>
        <taxon>Pezizomycotina</taxon>
        <taxon>Sordariomycetes</taxon>
        <taxon>Sordariomycetidae</taxon>
        <taxon>Diaporthales</taxon>
        <taxon>Diaporthaceae</taxon>
        <taxon>Diaporthe</taxon>
    </lineage>
</organism>
<proteinExistence type="predicted"/>
<name>A0A2P5I5R8_DIAHE</name>
<feature type="signal peptide" evidence="1">
    <location>
        <begin position="1"/>
        <end position="15"/>
    </location>
</feature>
<keyword evidence="3" id="KW-1185">Reference proteome</keyword>
<feature type="chain" id="PRO_5015185861" evidence="1">
    <location>
        <begin position="16"/>
        <end position="144"/>
    </location>
</feature>
<reference evidence="2" key="1">
    <citation type="submission" date="2017-09" db="EMBL/GenBank/DDBJ databases">
        <title>Polyketide synthases of a Diaporthe helianthi virulent isolate.</title>
        <authorList>
            <person name="Baroncelli R."/>
        </authorList>
    </citation>
    <scope>NUCLEOTIDE SEQUENCE [LARGE SCALE GENOMIC DNA]</scope>
    <source>
        <strain evidence="2">7/96</strain>
    </source>
</reference>
<protein>
    <submittedName>
        <fullName evidence="2">Uncharacterized protein</fullName>
    </submittedName>
</protein>
<dbReference type="Proteomes" id="UP000094444">
    <property type="component" value="Unassembled WGS sequence"/>
</dbReference>
<dbReference type="AlphaFoldDB" id="A0A2P5I5R8"/>
<sequence length="144" mass="16168">MKFMFALSILSSALALPDIWSLVPPSTHGLLEQKKQPYSLQRRCQRTAFVRVPRRFASKSSYIHMTSQWYDIMTNRLLEDARGKAHRPGKVPLTNQYGGSGGLQEDVASYGLLTIAPGDGNAQTFQVWVYYMCTLLTPSQPLSL</sequence>
<dbReference type="EMBL" id="MAVT02000237">
    <property type="protein sequence ID" value="POS77827.1"/>
    <property type="molecule type" value="Genomic_DNA"/>
</dbReference>
<evidence type="ECO:0000313" key="3">
    <source>
        <dbReference type="Proteomes" id="UP000094444"/>
    </source>
</evidence>
<dbReference type="InParanoid" id="A0A2P5I5R8"/>
<comment type="caution">
    <text evidence="2">The sequence shown here is derived from an EMBL/GenBank/DDBJ whole genome shotgun (WGS) entry which is preliminary data.</text>
</comment>
<keyword evidence="1" id="KW-0732">Signal</keyword>
<gene>
    <name evidence="2" type="ORF">DHEL01_v203768</name>
</gene>
<evidence type="ECO:0000256" key="1">
    <source>
        <dbReference type="SAM" id="SignalP"/>
    </source>
</evidence>
<accession>A0A2P5I5R8</accession>
<evidence type="ECO:0000313" key="2">
    <source>
        <dbReference type="EMBL" id="POS77827.1"/>
    </source>
</evidence>